<feature type="domain" description="FecR protein" evidence="2">
    <location>
        <begin position="100"/>
        <end position="191"/>
    </location>
</feature>
<dbReference type="PANTHER" id="PTHR30273">
    <property type="entry name" value="PERIPLASMIC SIGNAL SENSOR AND SIGMA FACTOR ACTIVATOR FECR-RELATED"/>
    <property type="match status" value="1"/>
</dbReference>
<feature type="domain" description="Protein FecR C-terminal" evidence="3">
    <location>
        <begin position="232"/>
        <end position="296"/>
    </location>
</feature>
<gene>
    <name evidence="4" type="ORF">GCM10022395_35240</name>
</gene>
<keyword evidence="1" id="KW-0812">Transmembrane</keyword>
<dbReference type="PANTHER" id="PTHR30273:SF2">
    <property type="entry name" value="PROTEIN FECR"/>
    <property type="match status" value="1"/>
</dbReference>
<organism evidence="4 5">
    <name type="scientific">Snuella lapsa</name>
    <dbReference type="NCBI Taxonomy" id="870481"/>
    <lineage>
        <taxon>Bacteria</taxon>
        <taxon>Pseudomonadati</taxon>
        <taxon>Bacteroidota</taxon>
        <taxon>Flavobacteriia</taxon>
        <taxon>Flavobacteriales</taxon>
        <taxon>Flavobacteriaceae</taxon>
        <taxon>Snuella</taxon>
    </lineage>
</organism>
<dbReference type="EMBL" id="BAABCY010000099">
    <property type="protein sequence ID" value="GAA3584115.1"/>
    <property type="molecule type" value="Genomic_DNA"/>
</dbReference>
<evidence type="ECO:0000256" key="1">
    <source>
        <dbReference type="SAM" id="Phobius"/>
    </source>
</evidence>
<evidence type="ECO:0000259" key="3">
    <source>
        <dbReference type="Pfam" id="PF16344"/>
    </source>
</evidence>
<evidence type="ECO:0000259" key="2">
    <source>
        <dbReference type="Pfam" id="PF04773"/>
    </source>
</evidence>
<protein>
    <submittedName>
        <fullName evidence="4">FecR family protein</fullName>
    </submittedName>
</protein>
<dbReference type="Pfam" id="PF16344">
    <property type="entry name" value="FecR_C"/>
    <property type="match status" value="1"/>
</dbReference>
<feature type="transmembrane region" description="Helical" evidence="1">
    <location>
        <begin position="76"/>
        <end position="94"/>
    </location>
</feature>
<name>A0ABP6YK30_9FLAO</name>
<evidence type="ECO:0000313" key="4">
    <source>
        <dbReference type="EMBL" id="GAA3584115.1"/>
    </source>
</evidence>
<sequence>MNSKSLIEKWLNNDLTAEEEQQFDALDDAQFNKEIIENAQYFKASHFVKASHFDTFKAQSFKNEAPVKKLYNFRSYLKVACVFIVALGIYYTLFYNHYTQVKTLASETQMIELPDHSVVTLNALSDIAYHKRNWQDNRELTLHGEAYFKVEKGNTFKVVTNQGTVTVIGTQFNIKDRDHLYEVKCFEGVVEVYADTIKRTLHAGDTYRILNGKFTQGKTITNVPRWTENMSIFEAVTVKEVFAELERQYGVEVVFKDFNPQRLFTGGFVHDSLEDALRAITQPMNLTYEMKASNLVVIHEKKN</sequence>
<dbReference type="PIRSF" id="PIRSF018266">
    <property type="entry name" value="FecR"/>
    <property type="match status" value="1"/>
</dbReference>
<dbReference type="InterPro" id="IPR032508">
    <property type="entry name" value="FecR_C"/>
</dbReference>
<accession>A0ABP6YK30</accession>
<dbReference type="Pfam" id="PF04773">
    <property type="entry name" value="FecR"/>
    <property type="match status" value="1"/>
</dbReference>
<keyword evidence="5" id="KW-1185">Reference proteome</keyword>
<keyword evidence="1" id="KW-0472">Membrane</keyword>
<dbReference type="Gene3D" id="2.60.120.1440">
    <property type="match status" value="1"/>
</dbReference>
<keyword evidence="1" id="KW-1133">Transmembrane helix</keyword>
<reference evidence="5" key="1">
    <citation type="journal article" date="2019" name="Int. J. Syst. Evol. Microbiol.">
        <title>The Global Catalogue of Microorganisms (GCM) 10K type strain sequencing project: providing services to taxonomists for standard genome sequencing and annotation.</title>
        <authorList>
            <consortium name="The Broad Institute Genomics Platform"/>
            <consortium name="The Broad Institute Genome Sequencing Center for Infectious Disease"/>
            <person name="Wu L."/>
            <person name="Ma J."/>
        </authorList>
    </citation>
    <scope>NUCLEOTIDE SEQUENCE [LARGE SCALE GENOMIC DNA]</scope>
    <source>
        <strain evidence="5">JCM 17111</strain>
    </source>
</reference>
<dbReference type="Proteomes" id="UP001500954">
    <property type="component" value="Unassembled WGS sequence"/>
</dbReference>
<proteinExistence type="predicted"/>
<dbReference type="RefSeq" id="WP_345007742.1">
    <property type="nucleotide sequence ID" value="NZ_BAABCY010000099.1"/>
</dbReference>
<comment type="caution">
    <text evidence="4">The sequence shown here is derived from an EMBL/GenBank/DDBJ whole genome shotgun (WGS) entry which is preliminary data.</text>
</comment>
<evidence type="ECO:0000313" key="5">
    <source>
        <dbReference type="Proteomes" id="UP001500954"/>
    </source>
</evidence>
<dbReference type="InterPro" id="IPR012373">
    <property type="entry name" value="Ferrdict_sens_TM"/>
</dbReference>
<dbReference type="Gene3D" id="3.55.50.30">
    <property type="match status" value="1"/>
</dbReference>
<dbReference type="InterPro" id="IPR006860">
    <property type="entry name" value="FecR"/>
</dbReference>